<feature type="signal peptide" evidence="1">
    <location>
        <begin position="1"/>
        <end position="18"/>
    </location>
</feature>
<gene>
    <name evidence="2" type="ORF">PMAYCL1PPCAC_02158</name>
</gene>
<feature type="chain" id="PRO_5042837975" evidence="1">
    <location>
        <begin position="19"/>
        <end position="151"/>
    </location>
</feature>
<keyword evidence="3" id="KW-1185">Reference proteome</keyword>
<reference evidence="3" key="1">
    <citation type="submission" date="2022-10" db="EMBL/GenBank/DDBJ databases">
        <title>Genome assembly of Pristionchus species.</title>
        <authorList>
            <person name="Yoshida K."/>
            <person name="Sommer R.J."/>
        </authorList>
    </citation>
    <scope>NUCLEOTIDE SEQUENCE [LARGE SCALE GENOMIC DNA]</scope>
    <source>
        <strain evidence="3">RS5460</strain>
    </source>
</reference>
<proteinExistence type="predicted"/>
<keyword evidence="1" id="KW-0732">Signal</keyword>
<evidence type="ECO:0000256" key="1">
    <source>
        <dbReference type="SAM" id="SignalP"/>
    </source>
</evidence>
<dbReference type="PANTHER" id="PTHR21690">
    <property type="entry name" value="CUB DOMAIN-CONTAINING PROTEIN-RELATED"/>
    <property type="match status" value="1"/>
</dbReference>
<name>A0AAN4Z4V2_9BILA</name>
<accession>A0AAN4Z4V2</accession>
<sequence length="151" mass="16378">QMLFSILVASLAAIAASAAESCKCVNVDQRIDPVSNPIIFFQQPTVSGEMNGVTCSSNCHLEAHLDVDDDKYALEIQLLSNNLQEGQLEVKGLSEDVTITSKTQPAILIPKSKGDSIAIEFTQPTGMKGEFLMAIRKVPRPSPHKSDSHRI</sequence>
<evidence type="ECO:0000313" key="2">
    <source>
        <dbReference type="EMBL" id="GMR31963.1"/>
    </source>
</evidence>
<organism evidence="2 3">
    <name type="scientific">Pristionchus mayeri</name>
    <dbReference type="NCBI Taxonomy" id="1317129"/>
    <lineage>
        <taxon>Eukaryota</taxon>
        <taxon>Metazoa</taxon>
        <taxon>Ecdysozoa</taxon>
        <taxon>Nematoda</taxon>
        <taxon>Chromadorea</taxon>
        <taxon>Rhabditida</taxon>
        <taxon>Rhabditina</taxon>
        <taxon>Diplogasteromorpha</taxon>
        <taxon>Diplogasteroidea</taxon>
        <taxon>Neodiplogasteridae</taxon>
        <taxon>Pristionchus</taxon>
    </lineage>
</organism>
<dbReference type="Proteomes" id="UP001328107">
    <property type="component" value="Unassembled WGS sequence"/>
</dbReference>
<protein>
    <submittedName>
        <fullName evidence="2">Uncharacterized protein</fullName>
    </submittedName>
</protein>
<dbReference type="PANTHER" id="PTHR21690:SF2">
    <property type="entry name" value="CUB DOMAIN-CONTAINING PROTEIN-RELATED"/>
    <property type="match status" value="1"/>
</dbReference>
<feature type="non-terminal residue" evidence="2">
    <location>
        <position position="1"/>
    </location>
</feature>
<dbReference type="EMBL" id="BTRK01000001">
    <property type="protein sequence ID" value="GMR31963.1"/>
    <property type="molecule type" value="Genomic_DNA"/>
</dbReference>
<comment type="caution">
    <text evidence="2">The sequence shown here is derived from an EMBL/GenBank/DDBJ whole genome shotgun (WGS) entry which is preliminary data.</text>
</comment>
<evidence type="ECO:0000313" key="3">
    <source>
        <dbReference type="Proteomes" id="UP001328107"/>
    </source>
</evidence>
<dbReference type="AlphaFoldDB" id="A0AAN4Z4V2"/>